<feature type="transmembrane region" description="Helical" evidence="1">
    <location>
        <begin position="325"/>
        <end position="344"/>
    </location>
</feature>
<organism evidence="2 3">
    <name type="scientific">Natrinema hispanicum</name>
    <dbReference type="NCBI Taxonomy" id="392421"/>
    <lineage>
        <taxon>Archaea</taxon>
        <taxon>Methanobacteriati</taxon>
        <taxon>Methanobacteriota</taxon>
        <taxon>Stenosarchaea group</taxon>
        <taxon>Halobacteria</taxon>
        <taxon>Halobacteriales</taxon>
        <taxon>Natrialbaceae</taxon>
        <taxon>Natrinema</taxon>
    </lineage>
</organism>
<keyword evidence="1" id="KW-0812">Transmembrane</keyword>
<dbReference type="Proteomes" id="UP000324021">
    <property type="component" value="Unassembled WGS sequence"/>
</dbReference>
<dbReference type="EMBL" id="FMZP01000030">
    <property type="protein sequence ID" value="SDD55108.1"/>
    <property type="molecule type" value="Genomic_DNA"/>
</dbReference>
<protein>
    <submittedName>
        <fullName evidence="2">Uncharacterized protein</fullName>
    </submittedName>
</protein>
<sequence>MSSNTAPVYLFGSYARDLYRENNLQILALPDGLTRQYRYNKEWVPDSIWIEPESIQDSEAIVVSTFKNEEDEDYFDFHPIRKGKILSAEQQNGMLIIIFELLPEWADYSDEEYHENIKKLDYRPIDRENGYFISQDTSGKIAPTEIKWSGVEKWSKIIEKISSKEETNEVFFYRVNGIKQGEDTINLSGERGNKRFNLLSGGNYSLEVIFRRGEMDKRTEVNAAGSHFRIQSRDGNFTIYPQETRLGFRSDRKLYDLTCDKVMSNKKDEIQMDINGIDGIHGASIKLPIVVNKRYRIHMMYIVLFFGIFLATGLGQYWMTGDLGTLLPTSLGSVIVTILLWYIASYKR</sequence>
<name>A0A1G6VNE2_9EURY</name>
<reference evidence="2 3" key="1">
    <citation type="submission" date="2016-10" db="EMBL/GenBank/DDBJ databases">
        <authorList>
            <person name="Varghese N."/>
            <person name="Submissions S."/>
        </authorList>
    </citation>
    <scope>NUCLEOTIDE SEQUENCE [LARGE SCALE GENOMIC DNA]</scope>
    <source>
        <strain evidence="2 3">CDM_1</strain>
    </source>
</reference>
<keyword evidence="1" id="KW-0472">Membrane</keyword>
<dbReference type="RefSeq" id="WP_149782494.1">
    <property type="nucleotide sequence ID" value="NZ_FMZP01000030.1"/>
</dbReference>
<feature type="transmembrane region" description="Helical" evidence="1">
    <location>
        <begin position="299"/>
        <end position="319"/>
    </location>
</feature>
<accession>A0A1G6VNE2</accession>
<proteinExistence type="predicted"/>
<evidence type="ECO:0000313" key="2">
    <source>
        <dbReference type="EMBL" id="SDD55108.1"/>
    </source>
</evidence>
<evidence type="ECO:0000256" key="1">
    <source>
        <dbReference type="SAM" id="Phobius"/>
    </source>
</evidence>
<gene>
    <name evidence="2" type="ORF">SAMN05192552_103011</name>
</gene>
<keyword evidence="1" id="KW-1133">Transmembrane helix</keyword>
<evidence type="ECO:0000313" key="3">
    <source>
        <dbReference type="Proteomes" id="UP000324021"/>
    </source>
</evidence>
<dbReference type="AlphaFoldDB" id="A0A1G6VNE2"/>